<feature type="binding site" evidence="3">
    <location>
        <position position="351"/>
    </location>
    <ligand>
        <name>dimethylallyl diphosphate</name>
        <dbReference type="ChEBI" id="CHEBI:57623"/>
    </ligand>
</feature>
<dbReference type="PIRSF" id="PIRSF000509">
    <property type="entry name" value="Trp_DMAT"/>
    <property type="match status" value="1"/>
</dbReference>
<feature type="binding site" evidence="3">
    <location>
        <position position="417"/>
    </location>
    <ligand>
        <name>dimethylallyl diphosphate</name>
        <dbReference type="ChEBI" id="CHEBI:57623"/>
    </ligand>
</feature>
<dbReference type="InterPro" id="IPR017795">
    <property type="entry name" value="ABBA_NscD-like"/>
</dbReference>
<evidence type="ECO:0000313" key="5">
    <source>
        <dbReference type="Proteomes" id="UP001201262"/>
    </source>
</evidence>
<dbReference type="PANTHER" id="PTHR40627:SF3">
    <property type="entry name" value="PRENYLTRANSFERASE ASQH2-RELATED"/>
    <property type="match status" value="1"/>
</dbReference>
<dbReference type="PANTHER" id="PTHR40627">
    <property type="entry name" value="INDOLE PRENYLTRANSFERASE TDIB-RELATED"/>
    <property type="match status" value="1"/>
</dbReference>
<dbReference type="AlphaFoldDB" id="A0AAD4PTW8"/>
<dbReference type="EMBL" id="JAJTJA010000019">
    <property type="protein sequence ID" value="KAH8688635.1"/>
    <property type="molecule type" value="Genomic_DNA"/>
</dbReference>
<dbReference type="SFLD" id="SFLDG01162">
    <property type="entry name" value="I"/>
    <property type="match status" value="1"/>
</dbReference>
<evidence type="ECO:0000256" key="1">
    <source>
        <dbReference type="ARBA" id="ARBA00010209"/>
    </source>
</evidence>
<feature type="binding site" evidence="3">
    <location>
        <position position="195"/>
    </location>
    <ligand>
        <name>dimethylallyl diphosphate</name>
        <dbReference type="ChEBI" id="CHEBI:57623"/>
    </ligand>
</feature>
<accession>A0AAD4PTW8</accession>
<reference evidence="4" key="1">
    <citation type="submission" date="2021-12" db="EMBL/GenBank/DDBJ databases">
        <title>Convergent genome expansion in fungi linked to evolution of root-endophyte symbiosis.</title>
        <authorList>
            <consortium name="DOE Joint Genome Institute"/>
            <person name="Ke Y.-H."/>
            <person name="Bonito G."/>
            <person name="Liao H.-L."/>
            <person name="Looney B."/>
            <person name="Rojas-Flechas A."/>
            <person name="Nash J."/>
            <person name="Hameed K."/>
            <person name="Schadt C."/>
            <person name="Martin F."/>
            <person name="Crous P.W."/>
            <person name="Miettinen O."/>
            <person name="Magnuson J.K."/>
            <person name="Labbe J."/>
            <person name="Jacobson D."/>
            <person name="Doktycz M.J."/>
            <person name="Veneault-Fourrey C."/>
            <person name="Kuo A."/>
            <person name="Mondo S."/>
            <person name="Calhoun S."/>
            <person name="Riley R."/>
            <person name="Ohm R."/>
            <person name="LaButti K."/>
            <person name="Andreopoulos B."/>
            <person name="Pangilinan J."/>
            <person name="Nolan M."/>
            <person name="Tritt A."/>
            <person name="Clum A."/>
            <person name="Lipzen A."/>
            <person name="Daum C."/>
            <person name="Barry K."/>
            <person name="Grigoriev I.V."/>
            <person name="Vilgalys R."/>
        </authorList>
    </citation>
    <scope>NUCLEOTIDE SEQUENCE</scope>
    <source>
        <strain evidence="4">PMI_201</strain>
    </source>
</reference>
<keyword evidence="2" id="KW-0808">Transferase</keyword>
<feature type="binding site" evidence="3">
    <location>
        <position position="105"/>
    </location>
    <ligand>
        <name>dimethylallyl diphosphate</name>
        <dbReference type="ChEBI" id="CHEBI:57623"/>
    </ligand>
</feature>
<dbReference type="NCBIfam" id="TIGR03429">
    <property type="entry name" value="arom_pren_DMATS"/>
    <property type="match status" value="1"/>
</dbReference>
<feature type="binding site" evidence="3">
    <location>
        <position position="421"/>
    </location>
    <ligand>
        <name>dimethylallyl diphosphate</name>
        <dbReference type="ChEBI" id="CHEBI:57623"/>
    </ligand>
</feature>
<dbReference type="InterPro" id="IPR012148">
    <property type="entry name" value="ABBA_DMATS-like"/>
</dbReference>
<dbReference type="GO" id="GO:0009820">
    <property type="term" value="P:alkaloid metabolic process"/>
    <property type="evidence" value="ECO:0007669"/>
    <property type="project" value="InterPro"/>
</dbReference>
<evidence type="ECO:0000313" key="4">
    <source>
        <dbReference type="EMBL" id="KAH8688635.1"/>
    </source>
</evidence>
<sequence>MTIDSSPPSLAPYEVLSQAFHFTTEDQELWWHYTAPVFVKSMNDANYTLHAQYKQLAFFYRCVLPYLGVFPGGRSKTGKQPYKSGLSPYGFPFEFSLNLPELTVRYSYEPIGPRAGTVDDPFNVEKMWDVVGDLVSFDERIDTTWLRELADLLLLSKDEANALTSRPDFTPGGPARGQYQFAVDMKGDRPMLKGYIFTAMKSLATGISADKLICNAIRTVDRRGQIATPLAEMERYIAVRAAEPQSTFITAYLGCDMLDPAQARLKVYGLDSKVTFERLVDLWTLGGRIPNDAMTQTGLQALRELWDLLQIPPGIRDMKIDHLKLGEPPKVLLPFIVNYTLLQSSPQPEPQVYLVPFGMPDAHIADALTRFFEKMGWDQVAETYKENLFGYYPNQDFSKTTHVQEAVSFSYKKGKPYLSVYISHF</sequence>
<comment type="similarity">
    <text evidence="1">Belongs to the tryptophan dimethylallyltransferase family.</text>
</comment>
<evidence type="ECO:0000256" key="3">
    <source>
        <dbReference type="PIRSR" id="PIRSR000509-1"/>
    </source>
</evidence>
<comment type="caution">
    <text evidence="4">The sequence shown here is derived from an EMBL/GenBank/DDBJ whole genome shotgun (WGS) entry which is preliminary data.</text>
</comment>
<protein>
    <submittedName>
        <fullName evidence="4">Tryptophan dimethylallyltransferase</fullName>
    </submittedName>
</protein>
<feature type="binding site" evidence="3">
    <location>
        <position position="268"/>
    </location>
    <ligand>
        <name>dimethylallyl diphosphate</name>
        <dbReference type="ChEBI" id="CHEBI:57623"/>
    </ligand>
</feature>
<feature type="binding site" evidence="3">
    <location>
        <position position="353"/>
    </location>
    <ligand>
        <name>dimethylallyl diphosphate</name>
        <dbReference type="ChEBI" id="CHEBI:57623"/>
    </ligand>
</feature>
<feature type="binding site" evidence="3">
    <location>
        <position position="94"/>
    </location>
    <ligand>
        <name>L-tryptophan</name>
        <dbReference type="ChEBI" id="CHEBI:57912"/>
    </ligand>
</feature>
<dbReference type="GO" id="GO:0016765">
    <property type="term" value="F:transferase activity, transferring alkyl or aryl (other than methyl) groups"/>
    <property type="evidence" value="ECO:0007669"/>
    <property type="project" value="InterPro"/>
</dbReference>
<dbReference type="CDD" id="cd13929">
    <property type="entry name" value="PT-DMATS_CymD"/>
    <property type="match status" value="1"/>
</dbReference>
<gene>
    <name evidence="4" type="ORF">BGW36DRAFT_442977</name>
</gene>
<feature type="binding site" evidence="3">
    <location>
        <position position="193"/>
    </location>
    <ligand>
        <name>dimethylallyl diphosphate</name>
        <dbReference type="ChEBI" id="CHEBI:57623"/>
    </ligand>
</feature>
<dbReference type="SFLD" id="SFLDS00036">
    <property type="entry name" value="Aromatic_Prenyltransferase"/>
    <property type="match status" value="1"/>
</dbReference>
<dbReference type="InterPro" id="IPR033964">
    <property type="entry name" value="ABBA"/>
</dbReference>
<dbReference type="Proteomes" id="UP001201262">
    <property type="component" value="Unassembled WGS sequence"/>
</dbReference>
<evidence type="ECO:0000256" key="2">
    <source>
        <dbReference type="ARBA" id="ARBA00022679"/>
    </source>
</evidence>
<feature type="binding site" evidence="3">
    <location>
        <position position="266"/>
    </location>
    <ligand>
        <name>dimethylallyl diphosphate</name>
        <dbReference type="ChEBI" id="CHEBI:57623"/>
    </ligand>
</feature>
<proteinExistence type="inferred from homology"/>
<keyword evidence="5" id="KW-1185">Reference proteome</keyword>
<name>A0AAD4PTW8_9EURO</name>
<dbReference type="Pfam" id="PF11991">
    <property type="entry name" value="Trp_DMAT"/>
    <property type="match status" value="1"/>
</dbReference>
<organism evidence="4 5">
    <name type="scientific">Talaromyces proteolyticus</name>
    <dbReference type="NCBI Taxonomy" id="1131652"/>
    <lineage>
        <taxon>Eukaryota</taxon>
        <taxon>Fungi</taxon>
        <taxon>Dikarya</taxon>
        <taxon>Ascomycota</taxon>
        <taxon>Pezizomycotina</taxon>
        <taxon>Eurotiomycetes</taxon>
        <taxon>Eurotiomycetidae</taxon>
        <taxon>Eurotiales</taxon>
        <taxon>Trichocomaceae</taxon>
        <taxon>Talaromyces</taxon>
        <taxon>Talaromyces sect. Bacilispori</taxon>
    </lineage>
</organism>
<dbReference type="GeneID" id="70251882"/>
<dbReference type="RefSeq" id="XP_046065126.1">
    <property type="nucleotide sequence ID" value="XM_046221595.1"/>
</dbReference>
<feature type="binding site" evidence="3">
    <location>
        <position position="264"/>
    </location>
    <ligand>
        <name>dimethylallyl diphosphate</name>
        <dbReference type="ChEBI" id="CHEBI:57623"/>
    </ligand>
</feature>